<reference evidence="3 4" key="1">
    <citation type="journal article" date="2019" name="Int. J. Syst. Evol. Microbiol.">
        <title>The Global Catalogue of Microorganisms (GCM) 10K type strain sequencing project: providing services to taxonomists for standard genome sequencing and annotation.</title>
        <authorList>
            <consortium name="The Broad Institute Genomics Platform"/>
            <consortium name="The Broad Institute Genome Sequencing Center for Infectious Disease"/>
            <person name="Wu L."/>
            <person name="Ma J."/>
        </authorList>
    </citation>
    <scope>NUCLEOTIDE SEQUENCE [LARGE SCALE GENOMIC DNA]</scope>
    <source>
        <strain evidence="3 4">CGMCC 1.12237</strain>
    </source>
</reference>
<dbReference type="Pfam" id="PF07883">
    <property type="entry name" value="Cupin_2"/>
    <property type="match status" value="1"/>
</dbReference>
<feature type="domain" description="Cupin type-2" evidence="2">
    <location>
        <begin position="39"/>
        <end position="100"/>
    </location>
</feature>
<dbReference type="InterPro" id="IPR051610">
    <property type="entry name" value="GPI/OXD"/>
</dbReference>
<organism evidence="3 4">
    <name type="scientific">Salinirubrum litoreum</name>
    <dbReference type="NCBI Taxonomy" id="1126234"/>
    <lineage>
        <taxon>Archaea</taxon>
        <taxon>Methanobacteriati</taxon>
        <taxon>Methanobacteriota</taxon>
        <taxon>Stenosarchaea group</taxon>
        <taxon>Halobacteria</taxon>
        <taxon>Halobacteriales</taxon>
        <taxon>Haloferacaceae</taxon>
        <taxon>Salinirubrum</taxon>
    </lineage>
</organism>
<comment type="caution">
    <text evidence="3">The sequence shown here is derived from an EMBL/GenBank/DDBJ whole genome shotgun (WGS) entry which is preliminary data.</text>
</comment>
<dbReference type="InterPro" id="IPR014710">
    <property type="entry name" value="RmlC-like_jellyroll"/>
</dbReference>
<evidence type="ECO:0000256" key="1">
    <source>
        <dbReference type="ARBA" id="ARBA00022723"/>
    </source>
</evidence>
<dbReference type="SUPFAM" id="SSF51182">
    <property type="entry name" value="RmlC-like cupins"/>
    <property type="match status" value="1"/>
</dbReference>
<evidence type="ECO:0000313" key="3">
    <source>
        <dbReference type="EMBL" id="MFC5368358.1"/>
    </source>
</evidence>
<dbReference type="EMBL" id="JBHSKX010000002">
    <property type="protein sequence ID" value="MFC5368358.1"/>
    <property type="molecule type" value="Genomic_DNA"/>
</dbReference>
<evidence type="ECO:0000313" key="4">
    <source>
        <dbReference type="Proteomes" id="UP001596201"/>
    </source>
</evidence>
<dbReference type="GO" id="GO:0046872">
    <property type="term" value="F:metal ion binding"/>
    <property type="evidence" value="ECO:0007669"/>
    <property type="project" value="UniProtKB-KW"/>
</dbReference>
<proteinExistence type="predicted"/>
<evidence type="ECO:0000259" key="2">
    <source>
        <dbReference type="Pfam" id="PF07883"/>
    </source>
</evidence>
<dbReference type="AlphaFoldDB" id="A0ABD5REU5"/>
<dbReference type="PANTHER" id="PTHR35848">
    <property type="entry name" value="OXALATE-BINDING PROTEIN"/>
    <property type="match status" value="1"/>
</dbReference>
<gene>
    <name evidence="3" type="ORF">ACFPJ5_15620</name>
</gene>
<dbReference type="PANTHER" id="PTHR35848:SF9">
    <property type="entry name" value="SLL1358 PROTEIN"/>
    <property type="match status" value="1"/>
</dbReference>
<dbReference type="CDD" id="cd02208">
    <property type="entry name" value="cupin_RmlC-like"/>
    <property type="match status" value="1"/>
</dbReference>
<accession>A0ABD5REU5</accession>
<dbReference type="InterPro" id="IPR011051">
    <property type="entry name" value="RmlC_Cupin_sf"/>
</dbReference>
<sequence>MGYRLVDADAVPPAEDRPCRLRRLSEPAGLSQMAINRFSAEPGEQLPLAYHYHDEQEEVFYVLSGTLAVETPDEEYTVETGDLFAVDPGSPQRAYNPADADESVQVLAIGAPPVSGDAVVYDPETDG</sequence>
<keyword evidence="1" id="KW-0479">Metal-binding</keyword>
<dbReference type="Proteomes" id="UP001596201">
    <property type="component" value="Unassembled WGS sequence"/>
</dbReference>
<protein>
    <submittedName>
        <fullName evidence="3">Cupin domain-containing protein</fullName>
    </submittedName>
</protein>
<dbReference type="Gene3D" id="2.60.120.10">
    <property type="entry name" value="Jelly Rolls"/>
    <property type="match status" value="1"/>
</dbReference>
<dbReference type="RefSeq" id="WP_227230636.1">
    <property type="nucleotide sequence ID" value="NZ_JAJCVJ010000002.1"/>
</dbReference>
<name>A0ABD5REU5_9EURY</name>
<keyword evidence="4" id="KW-1185">Reference proteome</keyword>
<dbReference type="InterPro" id="IPR013096">
    <property type="entry name" value="Cupin_2"/>
</dbReference>